<dbReference type="InterPro" id="IPR001128">
    <property type="entry name" value="Cyt_P450"/>
</dbReference>
<keyword evidence="5 9" id="KW-0560">Oxidoreductase</keyword>
<evidence type="ECO:0000256" key="8">
    <source>
        <dbReference type="PIRSR" id="PIRSR602401-1"/>
    </source>
</evidence>
<dbReference type="PRINTS" id="PR00385">
    <property type="entry name" value="P450"/>
</dbReference>
<evidence type="ECO:0000256" key="4">
    <source>
        <dbReference type="ARBA" id="ARBA00022723"/>
    </source>
</evidence>
<dbReference type="Gene3D" id="1.10.630.10">
    <property type="entry name" value="Cytochrome P450"/>
    <property type="match status" value="1"/>
</dbReference>
<keyword evidence="3 8" id="KW-0349">Heme</keyword>
<evidence type="ECO:0000256" key="3">
    <source>
        <dbReference type="ARBA" id="ARBA00022617"/>
    </source>
</evidence>
<dbReference type="Proteomes" id="UP000184063">
    <property type="component" value="Unassembled WGS sequence"/>
</dbReference>
<dbReference type="Pfam" id="PF00067">
    <property type="entry name" value="p450"/>
    <property type="match status" value="1"/>
</dbReference>
<dbReference type="InterPro" id="IPR017972">
    <property type="entry name" value="Cyt_P450_CS"/>
</dbReference>
<evidence type="ECO:0000313" key="10">
    <source>
        <dbReference type="EMBL" id="OJZ85539.1"/>
    </source>
</evidence>
<dbReference type="VEuPathDB" id="FungiDB:ASPFODRAFT_188972"/>
<evidence type="ECO:0000256" key="7">
    <source>
        <dbReference type="ARBA" id="ARBA00023033"/>
    </source>
</evidence>
<dbReference type="GO" id="GO:0016705">
    <property type="term" value="F:oxidoreductase activity, acting on paired donors, with incorporation or reduction of molecular oxygen"/>
    <property type="evidence" value="ECO:0007669"/>
    <property type="project" value="InterPro"/>
</dbReference>
<proteinExistence type="inferred from homology"/>
<accession>A0A1M3TFM1</accession>
<dbReference type="InterPro" id="IPR002401">
    <property type="entry name" value="Cyt_P450_E_grp-I"/>
</dbReference>
<sequence>MQLLAICAVAFIAIFVARGVFRALIDPLRSIPGPFAARWTRLWELLEMRKGYFEKTNIWLHQRYGSIVRIAPHKYSISDPDAIYQIYGAGSSFTKAPFYSAFGNPDAPRSDLFSELDNSRHATKRKKVSSLYSMSALVNYEATIDKVTEELCQSLNRLCSTGEAFDFMPWMQFYAFDVIGAITVGNSFGFLQAGSDWNGILHAIHESMVDGSLVGLAPELHPLFSKIAQTLRIQIPFDLVSSYIKRNIEARKVAPHSSMDKPGKDFLSLLLIQKSEGKVDNLDIFNSLGANIAAGSDTTAISLSSFFYHILRCPEAFVKLRNEVDRVMGGKALGEPVNYNQSQQMVYMQACLKEALRLHPATGYPLLRVVPKGGLSLAGQFFPGGTHVGINPWVLHQNEHIFGPDPASFRPERWLGAKDTVSVMSKHLFSFGGGARTCIGKNISLLEMSKVVPQIIRRFDVQLEQPECAWKTSSAWFVKQNFRCVVKIRADV</sequence>
<comment type="cofactor">
    <cofactor evidence="1 8">
        <name>heme</name>
        <dbReference type="ChEBI" id="CHEBI:30413"/>
    </cofactor>
</comment>
<dbReference type="PROSITE" id="PS00086">
    <property type="entry name" value="CYTOCHROME_P450"/>
    <property type="match status" value="1"/>
</dbReference>
<keyword evidence="6 8" id="KW-0408">Iron</keyword>
<dbReference type="AlphaFoldDB" id="A0A1M3TFM1"/>
<keyword evidence="7 9" id="KW-0503">Monooxygenase</keyword>
<keyword evidence="4 8" id="KW-0479">Metal-binding</keyword>
<evidence type="ECO:0008006" key="12">
    <source>
        <dbReference type="Google" id="ProtNLM"/>
    </source>
</evidence>
<dbReference type="PANTHER" id="PTHR24305:SF190">
    <property type="entry name" value="P450, PUTATIVE (EUROFUNG)-RELATED"/>
    <property type="match status" value="1"/>
</dbReference>
<name>A0A1M3TFM1_ASPLC</name>
<dbReference type="FunFam" id="1.10.630.10:FF:000050">
    <property type="entry name" value="Cytochrome P450 monooxygenase"/>
    <property type="match status" value="1"/>
</dbReference>
<dbReference type="SUPFAM" id="SSF48264">
    <property type="entry name" value="Cytochrome P450"/>
    <property type="match status" value="1"/>
</dbReference>
<dbReference type="OrthoDB" id="3934656at2759"/>
<dbReference type="GO" id="GO:0020037">
    <property type="term" value="F:heme binding"/>
    <property type="evidence" value="ECO:0007669"/>
    <property type="project" value="InterPro"/>
</dbReference>
<evidence type="ECO:0000256" key="1">
    <source>
        <dbReference type="ARBA" id="ARBA00001971"/>
    </source>
</evidence>
<evidence type="ECO:0000256" key="2">
    <source>
        <dbReference type="ARBA" id="ARBA00010617"/>
    </source>
</evidence>
<dbReference type="GO" id="GO:0004497">
    <property type="term" value="F:monooxygenase activity"/>
    <property type="evidence" value="ECO:0007669"/>
    <property type="project" value="UniProtKB-KW"/>
</dbReference>
<dbReference type="PANTHER" id="PTHR24305">
    <property type="entry name" value="CYTOCHROME P450"/>
    <property type="match status" value="1"/>
</dbReference>
<dbReference type="InterPro" id="IPR050121">
    <property type="entry name" value="Cytochrome_P450_monoxygenase"/>
</dbReference>
<comment type="similarity">
    <text evidence="2 9">Belongs to the cytochrome P450 family.</text>
</comment>
<evidence type="ECO:0000256" key="6">
    <source>
        <dbReference type="ARBA" id="ARBA00023004"/>
    </source>
</evidence>
<evidence type="ECO:0000256" key="9">
    <source>
        <dbReference type="RuleBase" id="RU000461"/>
    </source>
</evidence>
<dbReference type="InterPro" id="IPR036396">
    <property type="entry name" value="Cyt_P450_sf"/>
</dbReference>
<organism evidence="10 11">
    <name type="scientific">Aspergillus luchuensis (strain CBS 106.47)</name>
    <dbReference type="NCBI Taxonomy" id="1137211"/>
    <lineage>
        <taxon>Eukaryota</taxon>
        <taxon>Fungi</taxon>
        <taxon>Dikarya</taxon>
        <taxon>Ascomycota</taxon>
        <taxon>Pezizomycotina</taxon>
        <taxon>Eurotiomycetes</taxon>
        <taxon>Eurotiomycetidae</taxon>
        <taxon>Eurotiales</taxon>
        <taxon>Aspergillaceae</taxon>
        <taxon>Aspergillus</taxon>
        <taxon>Aspergillus subgen. Circumdati</taxon>
    </lineage>
</organism>
<dbReference type="GO" id="GO:0005506">
    <property type="term" value="F:iron ion binding"/>
    <property type="evidence" value="ECO:0007669"/>
    <property type="project" value="InterPro"/>
</dbReference>
<protein>
    <recommendedName>
        <fullName evidence="12">Cytochrome P450 oxidoreductase</fullName>
    </recommendedName>
</protein>
<evidence type="ECO:0000256" key="5">
    <source>
        <dbReference type="ARBA" id="ARBA00023002"/>
    </source>
</evidence>
<dbReference type="PRINTS" id="PR00463">
    <property type="entry name" value="EP450I"/>
</dbReference>
<evidence type="ECO:0000313" key="11">
    <source>
        <dbReference type="Proteomes" id="UP000184063"/>
    </source>
</evidence>
<dbReference type="CDD" id="cd11060">
    <property type="entry name" value="CYP57A1-like"/>
    <property type="match status" value="1"/>
</dbReference>
<feature type="binding site" description="axial binding residue" evidence="8">
    <location>
        <position position="438"/>
    </location>
    <ligand>
        <name>heme</name>
        <dbReference type="ChEBI" id="CHEBI:30413"/>
    </ligand>
    <ligandPart>
        <name>Fe</name>
        <dbReference type="ChEBI" id="CHEBI:18248"/>
    </ligandPart>
</feature>
<gene>
    <name evidence="10" type="ORF">ASPFODRAFT_188972</name>
</gene>
<dbReference type="EMBL" id="KV878242">
    <property type="protein sequence ID" value="OJZ85539.1"/>
    <property type="molecule type" value="Genomic_DNA"/>
</dbReference>
<reference evidence="11" key="1">
    <citation type="journal article" date="2017" name="Genome Biol.">
        <title>Comparative genomics reveals high biological diversity and specific adaptations in the industrially and medically important fungal genus Aspergillus.</title>
        <authorList>
            <person name="de Vries R.P."/>
            <person name="Riley R."/>
            <person name="Wiebenga A."/>
            <person name="Aguilar-Osorio G."/>
            <person name="Amillis S."/>
            <person name="Uchima C.A."/>
            <person name="Anderluh G."/>
            <person name="Asadollahi M."/>
            <person name="Askin M."/>
            <person name="Barry K."/>
            <person name="Battaglia E."/>
            <person name="Bayram O."/>
            <person name="Benocci T."/>
            <person name="Braus-Stromeyer S.A."/>
            <person name="Caldana C."/>
            <person name="Canovas D."/>
            <person name="Cerqueira G.C."/>
            <person name="Chen F."/>
            <person name="Chen W."/>
            <person name="Choi C."/>
            <person name="Clum A."/>
            <person name="Dos Santos R.A."/>
            <person name="Damasio A.R."/>
            <person name="Diallinas G."/>
            <person name="Emri T."/>
            <person name="Fekete E."/>
            <person name="Flipphi M."/>
            <person name="Freyberg S."/>
            <person name="Gallo A."/>
            <person name="Gournas C."/>
            <person name="Habgood R."/>
            <person name="Hainaut M."/>
            <person name="Harispe M.L."/>
            <person name="Henrissat B."/>
            <person name="Hilden K.S."/>
            <person name="Hope R."/>
            <person name="Hossain A."/>
            <person name="Karabika E."/>
            <person name="Karaffa L."/>
            <person name="Karanyi Z."/>
            <person name="Krasevec N."/>
            <person name="Kuo A."/>
            <person name="Kusch H."/>
            <person name="LaButti K."/>
            <person name="Lagendijk E.L."/>
            <person name="Lapidus A."/>
            <person name="Levasseur A."/>
            <person name="Lindquist E."/>
            <person name="Lipzen A."/>
            <person name="Logrieco A.F."/>
            <person name="MacCabe A."/>
            <person name="Maekelae M.R."/>
            <person name="Malavazi I."/>
            <person name="Melin P."/>
            <person name="Meyer V."/>
            <person name="Mielnichuk N."/>
            <person name="Miskei M."/>
            <person name="Molnar A.P."/>
            <person name="Mule G."/>
            <person name="Ngan C.Y."/>
            <person name="Orejas M."/>
            <person name="Orosz E."/>
            <person name="Ouedraogo J.P."/>
            <person name="Overkamp K.M."/>
            <person name="Park H.-S."/>
            <person name="Perrone G."/>
            <person name="Piumi F."/>
            <person name="Punt P.J."/>
            <person name="Ram A.F."/>
            <person name="Ramon A."/>
            <person name="Rauscher S."/>
            <person name="Record E."/>
            <person name="Riano-Pachon D.M."/>
            <person name="Robert V."/>
            <person name="Roehrig J."/>
            <person name="Ruller R."/>
            <person name="Salamov A."/>
            <person name="Salih N.S."/>
            <person name="Samson R.A."/>
            <person name="Sandor E."/>
            <person name="Sanguinetti M."/>
            <person name="Schuetze T."/>
            <person name="Sepcic K."/>
            <person name="Shelest E."/>
            <person name="Sherlock G."/>
            <person name="Sophianopoulou V."/>
            <person name="Squina F.M."/>
            <person name="Sun H."/>
            <person name="Susca A."/>
            <person name="Todd R.B."/>
            <person name="Tsang A."/>
            <person name="Unkles S.E."/>
            <person name="van de Wiele N."/>
            <person name="van Rossen-Uffink D."/>
            <person name="Oliveira J.V."/>
            <person name="Vesth T.C."/>
            <person name="Visser J."/>
            <person name="Yu J.-H."/>
            <person name="Zhou M."/>
            <person name="Andersen M.R."/>
            <person name="Archer D.B."/>
            <person name="Baker S.E."/>
            <person name="Benoit I."/>
            <person name="Brakhage A.A."/>
            <person name="Braus G.H."/>
            <person name="Fischer R."/>
            <person name="Frisvad J.C."/>
            <person name="Goldman G.H."/>
            <person name="Houbraken J."/>
            <person name="Oakley B."/>
            <person name="Pocsi I."/>
            <person name="Scazzocchio C."/>
            <person name="Seiboth B."/>
            <person name="vanKuyk P.A."/>
            <person name="Wortman J."/>
            <person name="Dyer P.S."/>
            <person name="Grigoriev I.V."/>
        </authorList>
    </citation>
    <scope>NUCLEOTIDE SEQUENCE [LARGE SCALE GENOMIC DNA]</scope>
    <source>
        <strain evidence="11">CBS 106.47</strain>
    </source>
</reference>